<dbReference type="InterPro" id="IPR003594">
    <property type="entry name" value="HATPase_dom"/>
</dbReference>
<evidence type="ECO:0000256" key="8">
    <source>
        <dbReference type="ARBA" id="ARBA00022741"/>
    </source>
</evidence>
<evidence type="ECO:0000256" key="11">
    <source>
        <dbReference type="ARBA" id="ARBA00022989"/>
    </source>
</evidence>
<dbReference type="EMBL" id="FWFQ01000001">
    <property type="protein sequence ID" value="SLN10465.1"/>
    <property type="molecule type" value="Genomic_DNA"/>
</dbReference>
<evidence type="ECO:0000256" key="7">
    <source>
        <dbReference type="ARBA" id="ARBA00022692"/>
    </source>
</evidence>
<dbReference type="PROSITE" id="PS50109">
    <property type="entry name" value="HIS_KIN"/>
    <property type="match status" value="1"/>
</dbReference>
<dbReference type="GO" id="GO:0005886">
    <property type="term" value="C:plasma membrane"/>
    <property type="evidence" value="ECO:0007669"/>
    <property type="project" value="UniProtKB-SubCell"/>
</dbReference>
<comment type="catalytic activity">
    <reaction evidence="1">
        <text>ATP + protein L-histidine = ADP + protein N-phospho-L-histidine.</text>
        <dbReference type="EC" id="2.7.13.3"/>
    </reaction>
</comment>
<accession>A0A1Y5R8F0</accession>
<keyword evidence="10" id="KW-0067">ATP-binding</keyword>
<evidence type="ECO:0000313" key="18">
    <source>
        <dbReference type="Proteomes" id="UP000193409"/>
    </source>
</evidence>
<evidence type="ECO:0000256" key="5">
    <source>
        <dbReference type="ARBA" id="ARBA00022553"/>
    </source>
</evidence>
<dbReference type="InterPro" id="IPR004358">
    <property type="entry name" value="Sig_transdc_His_kin-like_C"/>
</dbReference>
<evidence type="ECO:0000256" key="1">
    <source>
        <dbReference type="ARBA" id="ARBA00000085"/>
    </source>
</evidence>
<dbReference type="Pfam" id="PF02743">
    <property type="entry name" value="dCache_1"/>
    <property type="match status" value="1"/>
</dbReference>
<dbReference type="RefSeq" id="WP_085866652.1">
    <property type="nucleotide sequence ID" value="NZ_FWFQ01000001.1"/>
</dbReference>
<dbReference type="SMART" id="SM00388">
    <property type="entry name" value="HisKA"/>
    <property type="match status" value="1"/>
</dbReference>
<dbReference type="Gene3D" id="1.10.287.130">
    <property type="match status" value="1"/>
</dbReference>
<keyword evidence="4" id="KW-1003">Cell membrane</keyword>
<keyword evidence="8" id="KW-0547">Nucleotide-binding</keyword>
<dbReference type="Gene3D" id="3.30.565.10">
    <property type="entry name" value="Histidine kinase-like ATPase, C-terminal domain"/>
    <property type="match status" value="1"/>
</dbReference>
<dbReference type="SUPFAM" id="SSF55874">
    <property type="entry name" value="ATPase domain of HSP90 chaperone/DNA topoisomerase II/histidine kinase"/>
    <property type="match status" value="1"/>
</dbReference>
<dbReference type="PANTHER" id="PTHR43065:SF46">
    <property type="entry name" value="C4-DICARBOXYLATE TRANSPORT SENSOR PROTEIN DCTB"/>
    <property type="match status" value="1"/>
</dbReference>
<dbReference type="InterPro" id="IPR036890">
    <property type="entry name" value="HATPase_C_sf"/>
</dbReference>
<keyword evidence="11 15" id="KW-1133">Transmembrane helix</keyword>
<sequence>MARAVQRGQRGRALRPLAFALAAVLVLALVFFGAARILKASEQARAEARLSLYHATLTEALERYSHLPYLLARDPFVQRGTAGIGLAGLNRRLADFAARTNLEAIYLMDPNGLTIAASNYADPVTFIGKSYAFRPYFTEARAGGSGAFFAIGVTTGRPGYFLAEPVRNEAGDITGVIAIKVDVSPIASLWAEGGETLFVSNPDGVVILASDPDWQYHTLAPLPEARRAEIAKARQFADAPLPALDFAEAGPDVARLSGTRYLHRSAPLGRLSWRLHYLAPERVIWAGALIAAGAAAVLLLIATAIALYWRARRIRSALDAAQADRRALRATNAALEHEIEERRAAEKRAAKAQAELAQASKMAALGQLSASVTHELGQPLSAMRNFLVAAEIGASERDGQLLARLSGLVARMEAITRELRFFARPGKDALADVALEEVARGAMEMVEADARMAGVSITLEQAATGLTVRGDRLRLEQVLVNLLRNALAANAETSGSAITLRLYAENGQACIDVADEGPGLRGTGLAQMQEPFHTTRASGEGMGLGLAISTAILQEHGGWLRAADGPNGGAVFSFGMPATQPEGLAA</sequence>
<dbReference type="GO" id="GO:0005524">
    <property type="term" value="F:ATP binding"/>
    <property type="evidence" value="ECO:0007669"/>
    <property type="project" value="UniProtKB-KW"/>
</dbReference>
<evidence type="ECO:0000256" key="14">
    <source>
        <dbReference type="SAM" id="Coils"/>
    </source>
</evidence>
<dbReference type="GO" id="GO:0000155">
    <property type="term" value="F:phosphorelay sensor kinase activity"/>
    <property type="evidence" value="ECO:0007669"/>
    <property type="project" value="InterPro"/>
</dbReference>
<dbReference type="SUPFAM" id="SSF103190">
    <property type="entry name" value="Sensory domain-like"/>
    <property type="match status" value="1"/>
</dbReference>
<dbReference type="InterPro" id="IPR033479">
    <property type="entry name" value="dCache_1"/>
</dbReference>
<dbReference type="InterPro" id="IPR003661">
    <property type="entry name" value="HisK_dim/P_dom"/>
</dbReference>
<comment type="subcellular location">
    <subcellularLocation>
        <location evidence="2">Cell membrane</location>
        <topology evidence="2">Multi-pass membrane protein</topology>
    </subcellularLocation>
</comment>
<feature type="transmembrane region" description="Helical" evidence="15">
    <location>
        <begin position="284"/>
        <end position="309"/>
    </location>
</feature>
<feature type="coiled-coil region" evidence="14">
    <location>
        <begin position="318"/>
        <end position="362"/>
    </location>
</feature>
<dbReference type="PRINTS" id="PR00344">
    <property type="entry name" value="BCTRLSENSOR"/>
</dbReference>
<evidence type="ECO:0000256" key="9">
    <source>
        <dbReference type="ARBA" id="ARBA00022777"/>
    </source>
</evidence>
<dbReference type="Gene3D" id="6.10.250.3020">
    <property type="match status" value="1"/>
</dbReference>
<protein>
    <recommendedName>
        <fullName evidence="3">histidine kinase</fullName>
        <ecNumber evidence="3">2.7.13.3</ecNumber>
    </recommendedName>
</protein>
<evidence type="ECO:0000259" key="16">
    <source>
        <dbReference type="PROSITE" id="PS50109"/>
    </source>
</evidence>
<dbReference type="InterPro" id="IPR029151">
    <property type="entry name" value="Sensor-like_sf"/>
</dbReference>
<dbReference type="Pfam" id="PF00512">
    <property type="entry name" value="HisKA"/>
    <property type="match status" value="1"/>
</dbReference>
<dbReference type="InterPro" id="IPR005467">
    <property type="entry name" value="His_kinase_dom"/>
</dbReference>
<dbReference type="InterPro" id="IPR017055">
    <property type="entry name" value="Sig_transdc_His_kinase_DctB"/>
</dbReference>
<gene>
    <name evidence="17" type="primary">dctB_1</name>
    <name evidence="17" type="ORF">PSA7680_00042</name>
</gene>
<keyword evidence="13 15" id="KW-0472">Membrane</keyword>
<evidence type="ECO:0000256" key="12">
    <source>
        <dbReference type="ARBA" id="ARBA00023012"/>
    </source>
</evidence>
<dbReference type="SUPFAM" id="SSF47384">
    <property type="entry name" value="Homodimeric domain of signal transducing histidine kinase"/>
    <property type="match status" value="1"/>
</dbReference>
<dbReference type="CDD" id="cd12914">
    <property type="entry name" value="PDC1_DGC_like"/>
    <property type="match status" value="1"/>
</dbReference>
<keyword evidence="12" id="KW-0902">Two-component regulatory system</keyword>
<keyword evidence="9" id="KW-0418">Kinase</keyword>
<dbReference type="PANTHER" id="PTHR43065">
    <property type="entry name" value="SENSOR HISTIDINE KINASE"/>
    <property type="match status" value="1"/>
</dbReference>
<dbReference type="Pfam" id="PF02518">
    <property type="entry name" value="HATPase_c"/>
    <property type="match status" value="1"/>
</dbReference>
<dbReference type="AlphaFoldDB" id="A0A1Y5R8F0"/>
<dbReference type="OrthoDB" id="7568856at2"/>
<evidence type="ECO:0000256" key="15">
    <source>
        <dbReference type="SAM" id="Phobius"/>
    </source>
</evidence>
<evidence type="ECO:0000256" key="4">
    <source>
        <dbReference type="ARBA" id="ARBA00022475"/>
    </source>
</evidence>
<dbReference type="CDD" id="cd00082">
    <property type="entry name" value="HisKA"/>
    <property type="match status" value="1"/>
</dbReference>
<evidence type="ECO:0000313" key="17">
    <source>
        <dbReference type="EMBL" id="SLN10465.1"/>
    </source>
</evidence>
<proteinExistence type="predicted"/>
<evidence type="ECO:0000256" key="13">
    <source>
        <dbReference type="ARBA" id="ARBA00023136"/>
    </source>
</evidence>
<keyword evidence="5" id="KW-0597">Phosphoprotein</keyword>
<keyword evidence="6 17" id="KW-0808">Transferase</keyword>
<evidence type="ECO:0000256" key="10">
    <source>
        <dbReference type="ARBA" id="ARBA00022840"/>
    </source>
</evidence>
<dbReference type="InterPro" id="IPR036097">
    <property type="entry name" value="HisK_dim/P_sf"/>
</dbReference>
<dbReference type="SMART" id="SM00387">
    <property type="entry name" value="HATPase_c"/>
    <property type="match status" value="1"/>
</dbReference>
<evidence type="ECO:0000256" key="2">
    <source>
        <dbReference type="ARBA" id="ARBA00004651"/>
    </source>
</evidence>
<feature type="domain" description="Histidine kinase" evidence="16">
    <location>
        <begin position="371"/>
        <end position="580"/>
    </location>
</feature>
<dbReference type="EC" id="2.7.13.3" evidence="3"/>
<keyword evidence="7 15" id="KW-0812">Transmembrane</keyword>
<evidence type="ECO:0000256" key="6">
    <source>
        <dbReference type="ARBA" id="ARBA00022679"/>
    </source>
</evidence>
<keyword evidence="18" id="KW-1185">Reference proteome</keyword>
<evidence type="ECO:0000256" key="3">
    <source>
        <dbReference type="ARBA" id="ARBA00012438"/>
    </source>
</evidence>
<reference evidence="17 18" key="1">
    <citation type="submission" date="2017-03" db="EMBL/GenBank/DDBJ databases">
        <authorList>
            <person name="Afonso C.L."/>
            <person name="Miller P.J."/>
            <person name="Scott M.A."/>
            <person name="Spackman E."/>
            <person name="Goraichik I."/>
            <person name="Dimitrov K.M."/>
            <person name="Suarez D.L."/>
            <person name="Swayne D.E."/>
        </authorList>
    </citation>
    <scope>NUCLEOTIDE SEQUENCE [LARGE SCALE GENOMIC DNA]</scope>
    <source>
        <strain evidence="17 18">CECT 7680</strain>
    </source>
</reference>
<dbReference type="PIRSF" id="PIRSF036431">
    <property type="entry name" value="STHK_DctB"/>
    <property type="match status" value="1"/>
</dbReference>
<dbReference type="Gene3D" id="3.30.450.20">
    <property type="entry name" value="PAS domain"/>
    <property type="match status" value="2"/>
</dbReference>
<dbReference type="Proteomes" id="UP000193409">
    <property type="component" value="Unassembled WGS sequence"/>
</dbReference>
<keyword evidence="14" id="KW-0175">Coiled coil</keyword>
<organism evidence="17 18">
    <name type="scientific">Pseudoruegeria aquimaris</name>
    <dbReference type="NCBI Taxonomy" id="393663"/>
    <lineage>
        <taxon>Bacteria</taxon>
        <taxon>Pseudomonadati</taxon>
        <taxon>Pseudomonadota</taxon>
        <taxon>Alphaproteobacteria</taxon>
        <taxon>Rhodobacterales</taxon>
        <taxon>Roseobacteraceae</taxon>
        <taxon>Pseudoruegeria</taxon>
    </lineage>
</organism>
<name>A0A1Y5R8F0_9RHOB</name>